<reference evidence="2 3" key="1">
    <citation type="submission" date="2013-09" db="EMBL/GenBank/DDBJ databases">
        <title>Whole genome shotgun sequence of Vibrio azureus NBRC 104587.</title>
        <authorList>
            <person name="Isaki S."/>
            <person name="Hosoyama A."/>
            <person name="Numata M."/>
            <person name="Hashimoto M."/>
            <person name="Hosoyama Y."/>
            <person name="Tsuchikane K."/>
            <person name="Noguchi M."/>
            <person name="Hirakata S."/>
            <person name="Ichikawa N."/>
            <person name="Ohji S."/>
            <person name="Yamazoe A."/>
            <person name="Fujita N."/>
        </authorList>
    </citation>
    <scope>NUCLEOTIDE SEQUENCE [LARGE SCALE GENOMIC DNA]</scope>
    <source>
        <strain evidence="2 3">NBRC 104587</strain>
    </source>
</reference>
<evidence type="ECO:0000313" key="2">
    <source>
        <dbReference type="EMBL" id="GAD77957.1"/>
    </source>
</evidence>
<keyword evidence="1" id="KW-0732">Signal</keyword>
<gene>
    <name evidence="2" type="ORF">VAZ01S_103_00050</name>
</gene>
<dbReference type="AlphaFoldDB" id="U3AXJ5"/>
<dbReference type="RefSeq" id="WP_021711692.1">
    <property type="nucleotide sequence ID" value="NZ_BAOB01000334.1"/>
</dbReference>
<feature type="chain" id="PRO_5004639939" description="DUF333 domain-containing protein" evidence="1">
    <location>
        <begin position="20"/>
        <end position="57"/>
    </location>
</feature>
<comment type="caution">
    <text evidence="2">The sequence shown here is derived from an EMBL/GenBank/DDBJ whole genome shotgun (WGS) entry which is preliminary data.</text>
</comment>
<name>U3AXJ5_9VIBR</name>
<proteinExistence type="predicted"/>
<organism evidence="2 3">
    <name type="scientific">Vibrio azureus NBRC 104587</name>
    <dbReference type="NCBI Taxonomy" id="1219077"/>
    <lineage>
        <taxon>Bacteria</taxon>
        <taxon>Pseudomonadati</taxon>
        <taxon>Pseudomonadota</taxon>
        <taxon>Gammaproteobacteria</taxon>
        <taxon>Vibrionales</taxon>
        <taxon>Vibrionaceae</taxon>
        <taxon>Vibrio</taxon>
    </lineage>
</organism>
<accession>U3AXJ5</accession>
<keyword evidence="3" id="KW-1185">Reference proteome</keyword>
<evidence type="ECO:0008006" key="4">
    <source>
        <dbReference type="Google" id="ProtNLM"/>
    </source>
</evidence>
<evidence type="ECO:0000313" key="3">
    <source>
        <dbReference type="Proteomes" id="UP000016567"/>
    </source>
</evidence>
<evidence type="ECO:0000256" key="1">
    <source>
        <dbReference type="SAM" id="SignalP"/>
    </source>
</evidence>
<dbReference type="EMBL" id="BATL01000103">
    <property type="protein sequence ID" value="GAD77957.1"/>
    <property type="molecule type" value="Genomic_DNA"/>
</dbReference>
<protein>
    <recommendedName>
        <fullName evidence="4">DUF333 domain-containing protein</fullName>
    </recommendedName>
</protein>
<feature type="signal peptide" evidence="1">
    <location>
        <begin position="1"/>
        <end position="19"/>
    </location>
</feature>
<sequence length="57" mass="6154">MRLILISILGTLFTFGTLASSSENQGAGLGEYEECITQSGEKVYVPIGYCQLTGKKH</sequence>
<dbReference type="Proteomes" id="UP000016567">
    <property type="component" value="Unassembled WGS sequence"/>
</dbReference>